<protein>
    <recommendedName>
        <fullName evidence="10">TonB-dependent receptor plug domain-containing protein</fullName>
    </recommendedName>
</protein>
<keyword evidence="2 8" id="KW-0813">Transport</keyword>
<feature type="domain" description="TonB-dependent receptor plug" evidence="10">
    <location>
        <begin position="30"/>
        <end position="132"/>
    </location>
</feature>
<evidence type="ECO:0000256" key="8">
    <source>
        <dbReference type="PROSITE-ProRule" id="PRU01360"/>
    </source>
</evidence>
<dbReference type="InterPro" id="IPR039426">
    <property type="entry name" value="TonB-dep_rcpt-like"/>
</dbReference>
<evidence type="ECO:0000256" key="2">
    <source>
        <dbReference type="ARBA" id="ARBA00022448"/>
    </source>
</evidence>
<keyword evidence="12" id="KW-1185">Reference proteome</keyword>
<evidence type="ECO:0000256" key="6">
    <source>
        <dbReference type="ARBA" id="ARBA00023136"/>
    </source>
</evidence>
<keyword evidence="4 8" id="KW-0812">Transmembrane</keyword>
<dbReference type="Gene3D" id="2.170.130.10">
    <property type="entry name" value="TonB-dependent receptor, plug domain"/>
    <property type="match status" value="1"/>
</dbReference>
<dbReference type="SUPFAM" id="SSF56935">
    <property type="entry name" value="Porins"/>
    <property type="match status" value="1"/>
</dbReference>
<evidence type="ECO:0000256" key="5">
    <source>
        <dbReference type="ARBA" id="ARBA00022729"/>
    </source>
</evidence>
<dbReference type="InterPro" id="IPR036942">
    <property type="entry name" value="Beta-barrel_TonB_sf"/>
</dbReference>
<dbReference type="InterPro" id="IPR037066">
    <property type="entry name" value="Plug_dom_sf"/>
</dbReference>
<feature type="compositionally biased region" description="Gly residues" evidence="9">
    <location>
        <begin position="351"/>
        <end position="443"/>
    </location>
</feature>
<organism evidence="11 12">
    <name type="scientific">Shewanella algidipiscicola</name>
    <dbReference type="NCBI Taxonomy" id="614070"/>
    <lineage>
        <taxon>Bacteria</taxon>
        <taxon>Pseudomonadati</taxon>
        <taxon>Pseudomonadota</taxon>
        <taxon>Gammaproteobacteria</taxon>
        <taxon>Alteromonadales</taxon>
        <taxon>Shewanellaceae</taxon>
        <taxon>Shewanella</taxon>
    </lineage>
</organism>
<evidence type="ECO:0000313" key="12">
    <source>
        <dbReference type="Proteomes" id="UP000761574"/>
    </source>
</evidence>
<comment type="caution">
    <text evidence="11">The sequence shown here is derived from an EMBL/GenBank/DDBJ whole genome shotgun (WGS) entry which is preliminary data.</text>
</comment>
<evidence type="ECO:0000256" key="9">
    <source>
        <dbReference type="SAM" id="MobiDB-lite"/>
    </source>
</evidence>
<dbReference type="PROSITE" id="PS52016">
    <property type="entry name" value="TONB_DEPENDENT_REC_3"/>
    <property type="match status" value="1"/>
</dbReference>
<evidence type="ECO:0000256" key="4">
    <source>
        <dbReference type="ARBA" id="ARBA00022692"/>
    </source>
</evidence>
<accession>A0ABQ4P2D7</accession>
<evidence type="ECO:0000313" key="11">
    <source>
        <dbReference type="EMBL" id="GIU41677.1"/>
    </source>
</evidence>
<dbReference type="Proteomes" id="UP000761574">
    <property type="component" value="Unassembled WGS sequence"/>
</dbReference>
<dbReference type="InterPro" id="IPR012910">
    <property type="entry name" value="Plug_dom"/>
</dbReference>
<evidence type="ECO:0000256" key="1">
    <source>
        <dbReference type="ARBA" id="ARBA00004571"/>
    </source>
</evidence>
<dbReference type="PANTHER" id="PTHR30069:SF29">
    <property type="entry name" value="HEMOGLOBIN AND HEMOGLOBIN-HAPTOGLOBIN-BINDING PROTEIN 1-RELATED"/>
    <property type="match status" value="1"/>
</dbReference>
<comment type="subcellular location">
    <subcellularLocation>
        <location evidence="1 8">Cell outer membrane</location>
        <topology evidence="1 8">Multi-pass membrane protein</topology>
    </subcellularLocation>
</comment>
<dbReference type="Gene3D" id="2.40.170.20">
    <property type="entry name" value="TonB-dependent receptor, beta-barrel domain"/>
    <property type="match status" value="1"/>
</dbReference>
<comment type="similarity">
    <text evidence="8">Belongs to the TonB-dependent receptor family.</text>
</comment>
<keyword evidence="5" id="KW-0732">Signal</keyword>
<keyword evidence="3 8" id="KW-1134">Transmembrane beta strand</keyword>
<keyword evidence="6 8" id="KW-0472">Membrane</keyword>
<sequence>MVLADTVNRAPILDVSDVIVVTGDKPTAQQQSTTTWHIGADEIQALGVQSLDQVLKNAPGVFVRVGGQGTPRVDIRGFKSRHVIYLINGVPANGAEDGQFDPSVIPASQIASVTVSVGPTSVLYGPGGAGGVINIRTKEGDNAPLLSGHLEGADNDTFAGDVTMAGSGAQWQGLVSLSRQQTDGWPVSGDQPDTALQHGDTRLNSDKTVNNLFAQGTYWLSDRTELMANVNLSDGDWGKPAVDGSTSRNPKFERVDDYEAHTVQLGMAHQFNDRYTLRGFVYQNQSDVLENRYADDSYHLVEQRLDGRSTVSGANLQFIADFNDGQLLTGSILAERQSWESSSESFDTSGSGTGGGNGSGTGGGSGSGTGGGNGSGTGGGNGSGTGGGSGSGTGGGSGSGTGGGSGSGTGGGNGSGTGGGNGSGTGGGNGSGTGGGNGSGGSGETFDDASWMYTAALEYQYQQDHLGATVGAALHQQDRVQDDETDYSAQVAGYWQVLDATRVNLGIARKIRFPSMRNLYSLSSGNEALQAETSEHIELSLDQGLGYNTDLNIAGFYTDAENYIAKGKDGVYQNMGRYQFTGVDVSLRNQSIDKLAVTLAYSFLDSEDKDAAPGLETLEYRPRHQLRLQADYELPFAMRINVNIEHIMGQVFQQQQKVAGQKVLLEQDLADYTLVDLNLIQPIMGDKLSVYLRASNLLDEHYYQSEGLPQAGRQVFLGINWQI</sequence>
<dbReference type="PANTHER" id="PTHR30069">
    <property type="entry name" value="TONB-DEPENDENT OUTER MEMBRANE RECEPTOR"/>
    <property type="match status" value="1"/>
</dbReference>
<name>A0ABQ4P2D7_9GAMM</name>
<reference evidence="11 12" key="1">
    <citation type="submission" date="2021-05" db="EMBL/GenBank/DDBJ databases">
        <title>Molecular characterization for Shewanella algae harboring chromosomal blaOXA-55-like strains isolated from clinical and environment sample.</title>
        <authorList>
            <person name="Ohama Y."/>
            <person name="Aoki K."/>
            <person name="Harada S."/>
            <person name="Moriya K."/>
            <person name="Ishii Y."/>
            <person name="Tateda K."/>
        </authorList>
    </citation>
    <scope>NUCLEOTIDE SEQUENCE [LARGE SCALE GENOMIC DNA]</scope>
    <source>
        <strain evidence="11 12">LMG 23746</strain>
    </source>
</reference>
<dbReference type="EMBL" id="BPFB01000001">
    <property type="protein sequence ID" value="GIU41677.1"/>
    <property type="molecule type" value="Genomic_DNA"/>
</dbReference>
<gene>
    <name evidence="11" type="ORF">TUM4630_00850</name>
</gene>
<evidence type="ECO:0000259" key="10">
    <source>
        <dbReference type="Pfam" id="PF07715"/>
    </source>
</evidence>
<feature type="region of interest" description="Disordered" evidence="9">
    <location>
        <begin position="338"/>
        <end position="443"/>
    </location>
</feature>
<evidence type="ECO:0000256" key="3">
    <source>
        <dbReference type="ARBA" id="ARBA00022452"/>
    </source>
</evidence>
<dbReference type="Pfam" id="PF07715">
    <property type="entry name" value="Plug"/>
    <property type="match status" value="1"/>
</dbReference>
<proteinExistence type="inferred from homology"/>
<evidence type="ECO:0000256" key="7">
    <source>
        <dbReference type="ARBA" id="ARBA00023237"/>
    </source>
</evidence>
<keyword evidence="7 8" id="KW-0998">Cell outer membrane</keyword>